<dbReference type="Pfam" id="PF05193">
    <property type="entry name" value="Peptidase_M16_C"/>
    <property type="match status" value="2"/>
</dbReference>
<feature type="domain" description="Peptidase M16 C-terminal" evidence="8">
    <location>
        <begin position="249"/>
        <end position="413"/>
    </location>
</feature>
<dbReference type="PANTHER" id="PTHR43690:SF17">
    <property type="entry name" value="PROTEIN YHJJ"/>
    <property type="match status" value="1"/>
</dbReference>
<keyword evidence="3" id="KW-0479">Metal-binding</keyword>
<dbReference type="InterPro" id="IPR050626">
    <property type="entry name" value="Peptidase_M16"/>
</dbReference>
<keyword evidence="2" id="KW-0645">Protease</keyword>
<dbReference type="SUPFAM" id="SSF63411">
    <property type="entry name" value="LuxS/MPP-like metallohydrolase"/>
    <property type="match status" value="4"/>
</dbReference>
<dbReference type="Gene3D" id="3.30.830.10">
    <property type="entry name" value="Metalloenzyme, LuxS/M16 peptidase-like"/>
    <property type="match status" value="4"/>
</dbReference>
<keyword evidence="4" id="KW-0378">Hydrolase</keyword>
<organism evidence="9">
    <name type="scientific">seawater metagenome</name>
    <dbReference type="NCBI Taxonomy" id="1561972"/>
    <lineage>
        <taxon>unclassified sequences</taxon>
        <taxon>metagenomes</taxon>
        <taxon>ecological metagenomes</taxon>
    </lineage>
</organism>
<dbReference type="InterPro" id="IPR011765">
    <property type="entry name" value="Pept_M16_N"/>
</dbReference>
<evidence type="ECO:0000256" key="3">
    <source>
        <dbReference type="ARBA" id="ARBA00022723"/>
    </source>
</evidence>
<evidence type="ECO:0000313" key="9">
    <source>
        <dbReference type="EMBL" id="VVU95390.1"/>
    </source>
</evidence>
<feature type="domain" description="Peptidase M16 N-terminal" evidence="7">
    <location>
        <begin position="43"/>
        <end position="96"/>
    </location>
</feature>
<evidence type="ECO:0000256" key="2">
    <source>
        <dbReference type="ARBA" id="ARBA00022670"/>
    </source>
</evidence>
<proteinExistence type="inferred from homology"/>
<dbReference type="InterPro" id="IPR011249">
    <property type="entry name" value="Metalloenz_LuxS/M16"/>
</dbReference>
<dbReference type="InterPro" id="IPR007863">
    <property type="entry name" value="Peptidase_M16_C"/>
</dbReference>
<dbReference type="GO" id="GO:0046872">
    <property type="term" value="F:metal ion binding"/>
    <property type="evidence" value="ECO:0007669"/>
    <property type="project" value="UniProtKB-KW"/>
</dbReference>
<keyword evidence="5" id="KW-0862">Zinc</keyword>
<gene>
    <name evidence="9" type="ORF">CPAV1605_1141</name>
</gene>
<evidence type="ECO:0000256" key="1">
    <source>
        <dbReference type="ARBA" id="ARBA00007261"/>
    </source>
</evidence>
<dbReference type="EMBL" id="CABVLZ010000004">
    <property type="protein sequence ID" value="VVU95390.1"/>
    <property type="molecule type" value="Genomic_DNA"/>
</dbReference>
<dbReference type="GO" id="GO:0006508">
    <property type="term" value="P:proteolysis"/>
    <property type="evidence" value="ECO:0007669"/>
    <property type="project" value="UniProtKB-KW"/>
</dbReference>
<dbReference type="GO" id="GO:0004222">
    <property type="term" value="F:metalloendopeptidase activity"/>
    <property type="evidence" value="ECO:0007669"/>
    <property type="project" value="InterPro"/>
</dbReference>
<dbReference type="AlphaFoldDB" id="A0A5E8CMG9"/>
<accession>A0A5E8CMG9</accession>
<evidence type="ECO:0000256" key="5">
    <source>
        <dbReference type="ARBA" id="ARBA00022833"/>
    </source>
</evidence>
<dbReference type="PANTHER" id="PTHR43690">
    <property type="entry name" value="NARDILYSIN"/>
    <property type="match status" value="1"/>
</dbReference>
<reference evidence="9" key="1">
    <citation type="submission" date="2019-09" db="EMBL/GenBank/DDBJ databases">
        <authorList>
            <person name="Needham M D."/>
        </authorList>
    </citation>
    <scope>NUCLEOTIDE SEQUENCE</scope>
</reference>
<feature type="domain" description="Peptidase M16 N-terminal" evidence="7">
    <location>
        <begin position="134"/>
        <end position="231"/>
    </location>
</feature>
<dbReference type="InterPro" id="IPR001431">
    <property type="entry name" value="Pept_M16_Zn_BS"/>
</dbReference>
<feature type="domain" description="Peptidase M16 C-terminal" evidence="8">
    <location>
        <begin position="750"/>
        <end position="846"/>
    </location>
</feature>
<name>A0A5E8CMG9_9ZZZZ</name>
<protein>
    <submittedName>
        <fullName evidence="9">Peptidase M16 inactive domain</fullName>
    </submittedName>
</protein>
<dbReference type="Pfam" id="PF00675">
    <property type="entry name" value="Peptidase_M16"/>
    <property type="match status" value="2"/>
</dbReference>
<comment type="similarity">
    <text evidence="1">Belongs to the peptidase M16 family.</text>
</comment>
<evidence type="ECO:0000256" key="6">
    <source>
        <dbReference type="ARBA" id="ARBA00023049"/>
    </source>
</evidence>
<evidence type="ECO:0000259" key="8">
    <source>
        <dbReference type="Pfam" id="PF05193"/>
    </source>
</evidence>
<keyword evidence="6" id="KW-0482">Metalloprotease</keyword>
<evidence type="ECO:0000256" key="4">
    <source>
        <dbReference type="ARBA" id="ARBA00022801"/>
    </source>
</evidence>
<sequence>MNKSIIIIVIILILLFYFNESEESKNELPFEFEEKTLKNGLRIIISKNSEQPSISSKIVFLTGSKNDPAHQTGLAHYLEHLLFKGSSNIGTTNFIEEKKILDQITELYEVRRKTVDKTKRKELYSKIDELSKEAAKYAISNEFTTILENIGGSDINAATSNEYTVYKSTIPSNQLEKWLKLEYDRFTNPIFRLFHTELEVVYEEKNMTLGDDNRQVYEIIFKNLFQDHPLGFNTTIGTSEHLKNPSIREIYKYFNTYYVPNNMVIILSGDIDYDHTFKLIENIFSKMKYSPLPEYNPPKLKDIDNPITSTILGPSRELVYLGYRQNGTKDEDISKFLMVDMLLNNSKVGLIDTNLNQSQKVQNAGCFPLLMHEYSVHFFYGYPLSDQNLEQVQNLILEQIEKLSNGDFDEDIMKWIIQDFKISQIKKYQSNTGRINDIEESVVYQKNLIDYFNIIENLTKLKKEDIVQFVNTNYNTNYTAVYKRTGEREIVQVEKPPISKIETSKEVSDYGSQLLNIKTNNINPSFIDVSNELIYDNLKTTKLVAKINNINDLFYLSFRFNRGSFNKKYLPLACNYFDYIGTSKLPLKEKEKNLYSLGCELSINCNDKDMSITIRGIKNNFNKSCKLVIDLILNAKGDNDTFNKYKEKLLNNFKNSKLNKRSIIKKLVSYSKYGPRNPETDKTSPRDIETLDSELLTNIIKNLFTYQHEILYYGANNICEVKNLCNQLINYEELLKPEKSIIYEELDMTNNKIYICDYDIQQAEIISLTKGNKANVNDYSKINIFNDYFGLGFNSIIFQEIRVTKALAYSTYSYITTPTHLNESHYNISYIGTQIDKITDALAILDELQSNLIINNNVLQNVLENLDKVIRSKRTLREEFLVEYLIQKRLKLDKSQDEITFDQIKSYKMDDIKEIYNKFIKNKKKTTCILGDIEKISLSDLNVFGEVTNLSLEEIFGY</sequence>
<dbReference type="PROSITE" id="PS00143">
    <property type="entry name" value="INSULINASE"/>
    <property type="match status" value="1"/>
</dbReference>
<evidence type="ECO:0000259" key="7">
    <source>
        <dbReference type="Pfam" id="PF00675"/>
    </source>
</evidence>